<evidence type="ECO:0000256" key="4">
    <source>
        <dbReference type="ARBA" id="ARBA00022691"/>
    </source>
</evidence>
<gene>
    <name evidence="11" type="ORF">MNBD_NITROSPIRAE02-1138</name>
</gene>
<evidence type="ECO:0000256" key="9">
    <source>
        <dbReference type="ARBA" id="ARBA00023014"/>
    </source>
</evidence>
<dbReference type="GO" id="GO:0005829">
    <property type="term" value="C:cytosol"/>
    <property type="evidence" value="ECO:0007669"/>
    <property type="project" value="TreeGrafter"/>
</dbReference>
<comment type="function">
    <text evidence="2">Catalyzes the synthesis of the hydroxymethylpyrimidine phosphate (HMP-P) moiety of thiamine from aminoimidazole ribotide (AIR) in a radical S-adenosyl-L-methionine (SAM)-dependent reaction.</text>
</comment>
<dbReference type="PANTHER" id="PTHR30557:SF1">
    <property type="entry name" value="PHOSPHOMETHYLPYRIMIDINE SYNTHASE, CHLOROPLASTIC"/>
    <property type="match status" value="1"/>
</dbReference>
<keyword evidence="5" id="KW-0479">Metal-binding</keyword>
<reference evidence="11" key="1">
    <citation type="submission" date="2018-06" db="EMBL/GenBank/DDBJ databases">
        <authorList>
            <person name="Zhirakovskaya E."/>
        </authorList>
    </citation>
    <scope>NUCLEOTIDE SEQUENCE</scope>
</reference>
<dbReference type="NCBIfam" id="NF009895">
    <property type="entry name" value="PRK13352.1"/>
    <property type="match status" value="1"/>
</dbReference>
<evidence type="ECO:0000256" key="6">
    <source>
        <dbReference type="ARBA" id="ARBA00022833"/>
    </source>
</evidence>
<evidence type="ECO:0000256" key="2">
    <source>
        <dbReference type="ARBA" id="ARBA00003175"/>
    </source>
</evidence>
<comment type="cofactor">
    <cofactor evidence="1">
        <name>[4Fe-4S] cluster</name>
        <dbReference type="ChEBI" id="CHEBI:49883"/>
    </cofactor>
</comment>
<dbReference type="EC" id="4.1.99.17" evidence="11"/>
<keyword evidence="7" id="KW-0784">Thiamine biosynthesis</keyword>
<dbReference type="Gene3D" id="6.10.250.620">
    <property type="match status" value="1"/>
</dbReference>
<accession>A0A3B1CX24</accession>
<evidence type="ECO:0000256" key="5">
    <source>
        <dbReference type="ARBA" id="ARBA00022723"/>
    </source>
</evidence>
<dbReference type="GO" id="GO:0070284">
    <property type="term" value="F:phosphomethylpyrimidine synthase activity"/>
    <property type="evidence" value="ECO:0007669"/>
    <property type="project" value="UniProtKB-EC"/>
</dbReference>
<keyword evidence="3" id="KW-0004">4Fe-4S</keyword>
<dbReference type="GO" id="GO:0051539">
    <property type="term" value="F:4 iron, 4 sulfur cluster binding"/>
    <property type="evidence" value="ECO:0007669"/>
    <property type="project" value="UniProtKB-KW"/>
</dbReference>
<dbReference type="FunFam" id="3.20.20.540:FF:000001">
    <property type="entry name" value="Phosphomethylpyrimidine synthase"/>
    <property type="match status" value="1"/>
</dbReference>
<keyword evidence="6" id="KW-0862">Zinc</keyword>
<organism evidence="11">
    <name type="scientific">hydrothermal vent metagenome</name>
    <dbReference type="NCBI Taxonomy" id="652676"/>
    <lineage>
        <taxon>unclassified sequences</taxon>
        <taxon>metagenomes</taxon>
        <taxon>ecological metagenomes</taxon>
    </lineage>
</organism>
<keyword evidence="4" id="KW-0949">S-adenosyl-L-methionine</keyword>
<keyword evidence="9" id="KW-0411">Iron-sulfur</keyword>
<dbReference type="InterPro" id="IPR037509">
    <property type="entry name" value="ThiC"/>
</dbReference>
<keyword evidence="10 11" id="KW-0456">Lyase</keyword>
<dbReference type="NCBIfam" id="TIGR00190">
    <property type="entry name" value="thiC"/>
    <property type="match status" value="1"/>
</dbReference>
<dbReference type="SFLD" id="SFLDS00113">
    <property type="entry name" value="Radical_SAM_Phosphomethylpyrim"/>
    <property type="match status" value="1"/>
</dbReference>
<dbReference type="GO" id="GO:0009228">
    <property type="term" value="P:thiamine biosynthetic process"/>
    <property type="evidence" value="ECO:0007669"/>
    <property type="project" value="UniProtKB-KW"/>
</dbReference>
<dbReference type="InterPro" id="IPR038521">
    <property type="entry name" value="ThiC/Bza_core_dom"/>
</dbReference>
<protein>
    <submittedName>
        <fullName evidence="11">Phosphomethylpyrimidine synthase ThiC</fullName>
        <ecNumber evidence="11">4.1.99.17</ecNumber>
    </submittedName>
</protein>
<dbReference type="Pfam" id="PF01964">
    <property type="entry name" value="ThiC_Rad_SAM"/>
    <property type="match status" value="1"/>
</dbReference>
<evidence type="ECO:0000256" key="10">
    <source>
        <dbReference type="ARBA" id="ARBA00023239"/>
    </source>
</evidence>
<dbReference type="SFLD" id="SFLDG01114">
    <property type="entry name" value="phosphomethylpyrimidine_syntha"/>
    <property type="match status" value="1"/>
</dbReference>
<dbReference type="GO" id="GO:0046872">
    <property type="term" value="F:metal ion binding"/>
    <property type="evidence" value="ECO:0007669"/>
    <property type="project" value="UniProtKB-KW"/>
</dbReference>
<keyword evidence="8" id="KW-0408">Iron</keyword>
<dbReference type="HAMAP" id="MF_00089">
    <property type="entry name" value="ThiC"/>
    <property type="match status" value="1"/>
</dbReference>
<sequence length="427" mass="47006">MTRIESAKSGEITEEVRRCAELEGTSPEILSRDIAEGVTVILRNNIHQIEPVAVGKGLKTKINANIGTSKDRISFEEELEKLDTLVSYGADAVMDLSTGGPIKDMRSLMLRKSPVPIGTVPIYEAIVRAVEVYGSMAKMTVEDLFNVIEDHGREGVDFITVHSGLTLDTVKHLRNEGRILDVVSRGGAFLVEWMIYNERENPLYEYYDRLLDIAKKYDMTLSLGDGMRPGCIADATDRAQVQELIILGELHQRAQDAGIQSMIEGPGHVPLNQVELNIRMEKELCNGAPFYVLGPLVTDIAMGYDHITAAIGGAVAASAGADFLCYVTPAEHIRLPSIDDVREGVIASKIAAHAADIAKGIPGAIERNMEMARRRKALDWNGQIDLSLDPEKVRRYRSEVPPSETEVCSMCGEFCAIRTVEKALKRK</sequence>
<dbReference type="EMBL" id="UOGH01000089">
    <property type="protein sequence ID" value="VAX28538.1"/>
    <property type="molecule type" value="Genomic_DNA"/>
</dbReference>
<dbReference type="AlphaFoldDB" id="A0A3B1CX24"/>
<evidence type="ECO:0000313" key="11">
    <source>
        <dbReference type="EMBL" id="VAX28538.1"/>
    </source>
</evidence>
<name>A0A3B1CX24_9ZZZZ</name>
<dbReference type="InterPro" id="IPR002817">
    <property type="entry name" value="ThiC/BzaA/B"/>
</dbReference>
<evidence type="ECO:0000256" key="1">
    <source>
        <dbReference type="ARBA" id="ARBA00001966"/>
    </source>
</evidence>
<evidence type="ECO:0000256" key="7">
    <source>
        <dbReference type="ARBA" id="ARBA00022977"/>
    </source>
</evidence>
<evidence type="ECO:0000256" key="3">
    <source>
        <dbReference type="ARBA" id="ARBA00022485"/>
    </source>
</evidence>
<evidence type="ECO:0000256" key="8">
    <source>
        <dbReference type="ARBA" id="ARBA00023004"/>
    </source>
</evidence>
<dbReference type="PANTHER" id="PTHR30557">
    <property type="entry name" value="THIAMINE BIOSYNTHESIS PROTEIN THIC"/>
    <property type="match status" value="1"/>
</dbReference>
<dbReference type="Gene3D" id="3.20.20.540">
    <property type="entry name" value="Radical SAM ThiC family, central domain"/>
    <property type="match status" value="1"/>
</dbReference>
<proteinExistence type="inferred from homology"/>
<dbReference type="SFLD" id="SFLDF00407">
    <property type="entry name" value="phosphomethylpyrimidine_syntha"/>
    <property type="match status" value="1"/>
</dbReference>